<dbReference type="CDD" id="cd18567">
    <property type="entry name" value="ABC_6TM_CvaB_RaxB_like"/>
    <property type="match status" value="1"/>
</dbReference>
<evidence type="ECO:0000313" key="12">
    <source>
        <dbReference type="Proteomes" id="UP000652176"/>
    </source>
</evidence>
<feature type="transmembrane region" description="Helical" evidence="7">
    <location>
        <begin position="288"/>
        <end position="305"/>
    </location>
</feature>
<dbReference type="CDD" id="cd02419">
    <property type="entry name" value="Peptidase_C39C"/>
    <property type="match status" value="1"/>
</dbReference>
<protein>
    <submittedName>
        <fullName evidence="11">Peptidase domain-containing ABC transporter</fullName>
    </submittedName>
</protein>
<dbReference type="InterPro" id="IPR003439">
    <property type="entry name" value="ABC_transporter-like_ATP-bd"/>
</dbReference>
<evidence type="ECO:0000256" key="1">
    <source>
        <dbReference type="ARBA" id="ARBA00004651"/>
    </source>
</evidence>
<dbReference type="Gene3D" id="3.90.70.10">
    <property type="entry name" value="Cysteine proteinases"/>
    <property type="match status" value="1"/>
</dbReference>
<gene>
    <name evidence="11" type="ORF">IE877_10455</name>
</gene>
<feature type="domain" description="ABC transporter" evidence="8">
    <location>
        <begin position="487"/>
        <end position="720"/>
    </location>
</feature>
<evidence type="ECO:0000256" key="2">
    <source>
        <dbReference type="ARBA" id="ARBA00022692"/>
    </source>
</evidence>
<feature type="transmembrane region" description="Helical" evidence="7">
    <location>
        <begin position="173"/>
        <end position="195"/>
    </location>
</feature>
<evidence type="ECO:0000313" key="11">
    <source>
        <dbReference type="EMBL" id="MBD9356305.1"/>
    </source>
</evidence>
<dbReference type="InterPro" id="IPR003593">
    <property type="entry name" value="AAA+_ATPase"/>
</dbReference>
<keyword evidence="4" id="KW-0067">ATP-binding</keyword>
<feature type="domain" description="Peptidase C39" evidence="10">
    <location>
        <begin position="20"/>
        <end position="139"/>
    </location>
</feature>
<feature type="domain" description="ABC transmembrane type-1" evidence="9">
    <location>
        <begin position="173"/>
        <end position="452"/>
    </location>
</feature>
<dbReference type="PROSITE" id="PS50929">
    <property type="entry name" value="ABC_TM1F"/>
    <property type="match status" value="1"/>
</dbReference>
<evidence type="ECO:0000256" key="5">
    <source>
        <dbReference type="ARBA" id="ARBA00022989"/>
    </source>
</evidence>
<dbReference type="PROSITE" id="PS50990">
    <property type="entry name" value="PEPTIDASE_C39"/>
    <property type="match status" value="1"/>
</dbReference>
<proteinExistence type="predicted"/>
<sequence length="733" mass="81436">MPFIKNIAFGFGPKLPLILQTEATECGLACLGMIAGYHNYRTDLRTLRGQFHISLKGAALSHLIQIATRMELATRALKLELEDLNQLKRPCILHWDFNHFVVLKEVGNKTITIHDPAFGIRKLSLADASKSFTGVALECWPNLGFKPQEQKQTITLRGLLGRVTGISRSFGQILVLALALEVFALVSPFFLQWVIDNVIVSADRDLLTTLAIGFGLLMVMQQAVSTIRSWVIMYMGTTLNIQWRANVFSHLIRLPISYFEKRHLGDVVSRFGSIDQIQRTLTTSFMEAILDGLMTLVTLVMMFIYSPMLGWIAVGTMALYALSRWAWYRPLRNATEEQIIHAAKQQSHFLETIRGVKAIKLFQRHDERRSTWLTLFVDQINADLRTQKLQLLYKLLNGLLFGFENVLILWLGAKLVMDGNFSVGVLMAFNSYKGQFDTRVSSLIDKFFEVKMLQLQGERLADIVLSAPETVRESLISADNTLLEPSLEVSNLRFRYAEHEPFVLDGVNLKIAAGDSVAVVGPSGCGKTTLINVMLGILSATEGDVLISGASVKQIGVDSLRRMVGTVMQDDVLFAGSIADNISFFDLHADQQWIEKCAQMAAIAHDIAAMPMAYNTLVGDMGTVLSGGQKQRILLARALYKRPKILFLDEATSHLDITREQQVNASVKSLNVTRIIIAHRPETIASANRVIVLAGGKVVKDASVSQPPIQADSLAPTNLPTYKMSFGAKPNMI</sequence>
<dbReference type="EMBL" id="JACXSS010000001">
    <property type="protein sequence ID" value="MBD9356305.1"/>
    <property type="molecule type" value="Genomic_DNA"/>
</dbReference>
<comment type="caution">
    <text evidence="11">The sequence shown here is derived from an EMBL/GenBank/DDBJ whole genome shotgun (WGS) entry which is preliminary data.</text>
</comment>
<dbReference type="PROSITE" id="PS50893">
    <property type="entry name" value="ABC_TRANSPORTER_2"/>
    <property type="match status" value="1"/>
</dbReference>
<dbReference type="PANTHER" id="PTHR24221:SF606">
    <property type="entry name" value="COLICIN V SECRETION-PROCESSING ATP-BINDING PROTEIN"/>
    <property type="match status" value="1"/>
</dbReference>
<dbReference type="SUPFAM" id="SSF90123">
    <property type="entry name" value="ABC transporter transmembrane region"/>
    <property type="match status" value="1"/>
</dbReference>
<dbReference type="Proteomes" id="UP000652176">
    <property type="component" value="Unassembled WGS sequence"/>
</dbReference>
<keyword evidence="6 7" id="KW-0472">Membrane</keyword>
<dbReference type="InterPro" id="IPR005074">
    <property type="entry name" value="Peptidase_C39"/>
</dbReference>
<evidence type="ECO:0000256" key="6">
    <source>
        <dbReference type="ARBA" id="ARBA00023136"/>
    </source>
</evidence>
<keyword evidence="5 7" id="KW-1133">Transmembrane helix</keyword>
<dbReference type="Gene3D" id="1.20.1560.10">
    <property type="entry name" value="ABC transporter type 1, transmembrane domain"/>
    <property type="match status" value="1"/>
</dbReference>
<feature type="transmembrane region" description="Helical" evidence="7">
    <location>
        <begin position="395"/>
        <end position="413"/>
    </location>
</feature>
<evidence type="ECO:0000259" key="9">
    <source>
        <dbReference type="PROSITE" id="PS50929"/>
    </source>
</evidence>
<dbReference type="SUPFAM" id="SSF52540">
    <property type="entry name" value="P-loop containing nucleoside triphosphate hydrolases"/>
    <property type="match status" value="1"/>
</dbReference>
<reference evidence="11 12" key="1">
    <citation type="submission" date="2020-09" db="EMBL/GenBank/DDBJ databases">
        <title>Methylomonas albis sp. nov. and Methylomonas fluvii sp. nov.: Two cold-adapted methanotrophs from the River Elbe and an amended description of Methylovulum psychrotolerans strain Eb1.</title>
        <authorList>
            <person name="Bussmann I.K."/>
            <person name="Klings K.-W."/>
            <person name="Warnstedt J."/>
            <person name="Hoppert M."/>
            <person name="Saborowski A."/>
            <person name="Horn F."/>
            <person name="Liebner S."/>
        </authorList>
    </citation>
    <scope>NUCLEOTIDE SEQUENCE [LARGE SCALE GENOMIC DNA]</scope>
    <source>
        <strain evidence="11 12">EbA</strain>
    </source>
</reference>
<keyword evidence="2 7" id="KW-0812">Transmembrane</keyword>
<dbReference type="InterPro" id="IPR017871">
    <property type="entry name" value="ABC_transporter-like_CS"/>
</dbReference>
<feature type="transmembrane region" description="Helical" evidence="7">
    <location>
        <begin position="311"/>
        <end position="328"/>
    </location>
</feature>
<accession>A0ABR9D032</accession>
<feature type="transmembrane region" description="Helical" evidence="7">
    <location>
        <begin position="207"/>
        <end position="227"/>
    </location>
</feature>
<dbReference type="Pfam" id="PF00005">
    <property type="entry name" value="ABC_tran"/>
    <property type="match status" value="1"/>
</dbReference>
<dbReference type="InterPro" id="IPR036640">
    <property type="entry name" value="ABC1_TM_sf"/>
</dbReference>
<dbReference type="InterPro" id="IPR039421">
    <property type="entry name" value="Type_1_exporter"/>
</dbReference>
<dbReference type="PANTHER" id="PTHR24221">
    <property type="entry name" value="ATP-BINDING CASSETTE SUB-FAMILY B"/>
    <property type="match status" value="1"/>
</dbReference>
<evidence type="ECO:0000259" key="10">
    <source>
        <dbReference type="PROSITE" id="PS50990"/>
    </source>
</evidence>
<comment type="subcellular location">
    <subcellularLocation>
        <location evidence="1">Cell membrane</location>
        <topology evidence="1">Multi-pass membrane protein</topology>
    </subcellularLocation>
</comment>
<organism evidence="11 12">
    <name type="scientific">Methylomonas albis</name>
    <dbReference type="NCBI Taxonomy" id="1854563"/>
    <lineage>
        <taxon>Bacteria</taxon>
        <taxon>Pseudomonadati</taxon>
        <taxon>Pseudomonadota</taxon>
        <taxon>Gammaproteobacteria</taxon>
        <taxon>Methylococcales</taxon>
        <taxon>Methylococcaceae</taxon>
        <taxon>Methylomonas</taxon>
    </lineage>
</organism>
<dbReference type="InterPro" id="IPR027417">
    <property type="entry name" value="P-loop_NTPase"/>
</dbReference>
<name>A0ABR9D032_9GAMM</name>
<dbReference type="Pfam" id="PF03412">
    <property type="entry name" value="Peptidase_C39"/>
    <property type="match status" value="1"/>
</dbReference>
<dbReference type="Pfam" id="PF00664">
    <property type="entry name" value="ABC_membrane"/>
    <property type="match status" value="1"/>
</dbReference>
<dbReference type="InterPro" id="IPR011527">
    <property type="entry name" value="ABC1_TM_dom"/>
</dbReference>
<dbReference type="CDD" id="cd03246">
    <property type="entry name" value="ABCC_Protease_Secretion"/>
    <property type="match status" value="1"/>
</dbReference>
<dbReference type="Gene3D" id="3.40.50.300">
    <property type="entry name" value="P-loop containing nucleotide triphosphate hydrolases"/>
    <property type="match status" value="1"/>
</dbReference>
<evidence type="ECO:0000256" key="3">
    <source>
        <dbReference type="ARBA" id="ARBA00022741"/>
    </source>
</evidence>
<evidence type="ECO:0000256" key="7">
    <source>
        <dbReference type="SAM" id="Phobius"/>
    </source>
</evidence>
<dbReference type="InterPro" id="IPR033838">
    <property type="entry name" value="CvaB_peptidase"/>
</dbReference>
<evidence type="ECO:0000259" key="8">
    <source>
        <dbReference type="PROSITE" id="PS50893"/>
    </source>
</evidence>
<keyword evidence="12" id="KW-1185">Reference proteome</keyword>
<evidence type="ECO:0000256" key="4">
    <source>
        <dbReference type="ARBA" id="ARBA00022840"/>
    </source>
</evidence>
<dbReference type="PROSITE" id="PS00211">
    <property type="entry name" value="ABC_TRANSPORTER_1"/>
    <property type="match status" value="1"/>
</dbReference>
<dbReference type="SMART" id="SM00382">
    <property type="entry name" value="AAA"/>
    <property type="match status" value="1"/>
</dbReference>
<keyword evidence="3" id="KW-0547">Nucleotide-binding</keyword>